<feature type="compositionally biased region" description="Basic and acidic residues" evidence="1">
    <location>
        <begin position="169"/>
        <end position="218"/>
    </location>
</feature>
<protein>
    <recommendedName>
        <fullName evidence="2">DOMON domain-containing protein</fullName>
    </recommendedName>
</protein>
<dbReference type="AlphaFoldDB" id="E4X3Q8"/>
<dbReference type="InterPro" id="IPR005018">
    <property type="entry name" value="DOMON_domain"/>
</dbReference>
<proteinExistence type="predicted"/>
<dbReference type="InParanoid" id="E4X3Q8"/>
<dbReference type="PROSITE" id="PS50836">
    <property type="entry name" value="DOMON"/>
    <property type="match status" value="1"/>
</dbReference>
<dbReference type="EMBL" id="FN653023">
    <property type="protein sequence ID" value="CBY18262.1"/>
    <property type="molecule type" value="Genomic_DNA"/>
</dbReference>
<sequence>MKSFYILPALAMADGHLASEINHKVNLMPEANGIIQASVVIDVSDAGYVSFGFGPESGQKMANSEIVLFQWTDAQDVQLKKYKGIAANGPPTLLDTPVWKIKSEELDSDGKVKLMVEKNTADACDSCFDVKSKASLIWAHGTISGSSPGYHNGNRGFVEGVTPNAGYEKTLHIPPSEHEDNHGDHSDPDHVHEDDHDNDTTDDGNDHQHDDGHDHGNGKDSATSFGAAAALLLTSILFSF</sequence>
<feature type="domain" description="DOMON" evidence="2">
    <location>
        <begin position="19"/>
        <end position="141"/>
    </location>
</feature>
<organism evidence="3">
    <name type="scientific">Oikopleura dioica</name>
    <name type="common">Tunicate</name>
    <dbReference type="NCBI Taxonomy" id="34765"/>
    <lineage>
        <taxon>Eukaryota</taxon>
        <taxon>Metazoa</taxon>
        <taxon>Chordata</taxon>
        <taxon>Tunicata</taxon>
        <taxon>Appendicularia</taxon>
        <taxon>Copelata</taxon>
        <taxon>Oikopleuridae</taxon>
        <taxon>Oikopleura</taxon>
    </lineage>
</organism>
<dbReference type="Proteomes" id="UP000001307">
    <property type="component" value="Unassembled WGS sequence"/>
</dbReference>
<evidence type="ECO:0000313" key="4">
    <source>
        <dbReference type="Proteomes" id="UP000001307"/>
    </source>
</evidence>
<feature type="region of interest" description="Disordered" evidence="1">
    <location>
        <begin position="160"/>
        <end position="221"/>
    </location>
</feature>
<name>E4X3Q8_OIKDI</name>
<dbReference type="OrthoDB" id="10463983at2759"/>
<keyword evidence="4" id="KW-1185">Reference proteome</keyword>
<evidence type="ECO:0000313" key="3">
    <source>
        <dbReference type="EMBL" id="CBY18262.1"/>
    </source>
</evidence>
<reference evidence="3" key="1">
    <citation type="journal article" date="2010" name="Science">
        <title>Plasticity of animal genome architecture unmasked by rapid evolution of a pelagic tunicate.</title>
        <authorList>
            <person name="Denoeud F."/>
            <person name="Henriet S."/>
            <person name="Mungpakdee S."/>
            <person name="Aury J.M."/>
            <person name="Da Silva C."/>
            <person name="Brinkmann H."/>
            <person name="Mikhaleva J."/>
            <person name="Olsen L.C."/>
            <person name="Jubin C."/>
            <person name="Canestro C."/>
            <person name="Bouquet J.M."/>
            <person name="Danks G."/>
            <person name="Poulain J."/>
            <person name="Campsteijn C."/>
            <person name="Adamski M."/>
            <person name="Cross I."/>
            <person name="Yadetie F."/>
            <person name="Muffato M."/>
            <person name="Louis A."/>
            <person name="Butcher S."/>
            <person name="Tsagkogeorga G."/>
            <person name="Konrad A."/>
            <person name="Singh S."/>
            <person name="Jensen M.F."/>
            <person name="Cong E.H."/>
            <person name="Eikeseth-Otteraa H."/>
            <person name="Noel B."/>
            <person name="Anthouard V."/>
            <person name="Porcel B.M."/>
            <person name="Kachouri-Lafond R."/>
            <person name="Nishino A."/>
            <person name="Ugolini M."/>
            <person name="Chourrout P."/>
            <person name="Nishida H."/>
            <person name="Aasland R."/>
            <person name="Huzurbazar S."/>
            <person name="Westhof E."/>
            <person name="Delsuc F."/>
            <person name="Lehrach H."/>
            <person name="Reinhardt R."/>
            <person name="Weissenbach J."/>
            <person name="Roy S.W."/>
            <person name="Artiguenave F."/>
            <person name="Postlethwait J.H."/>
            <person name="Manak J.R."/>
            <person name="Thompson E.M."/>
            <person name="Jaillon O."/>
            <person name="Du Pasquier L."/>
            <person name="Boudinot P."/>
            <person name="Liberles D.A."/>
            <person name="Volff J.N."/>
            <person name="Philippe H."/>
            <person name="Lenhard B."/>
            <person name="Roest Crollius H."/>
            <person name="Wincker P."/>
            <person name="Chourrout D."/>
        </authorList>
    </citation>
    <scope>NUCLEOTIDE SEQUENCE [LARGE SCALE GENOMIC DNA]</scope>
</reference>
<evidence type="ECO:0000259" key="2">
    <source>
        <dbReference type="PROSITE" id="PS50836"/>
    </source>
</evidence>
<accession>E4X3Q8</accession>
<evidence type="ECO:0000256" key="1">
    <source>
        <dbReference type="SAM" id="MobiDB-lite"/>
    </source>
</evidence>
<gene>
    <name evidence="3" type="ORF">GSOID_T00017901001</name>
</gene>